<dbReference type="InParanoid" id="A0A3N4M0C9"/>
<dbReference type="OrthoDB" id="70387at2759"/>
<dbReference type="Gene3D" id="1.25.40.20">
    <property type="entry name" value="Ankyrin repeat-containing domain"/>
    <property type="match status" value="1"/>
</dbReference>
<name>A0A3N4M0C9_9PEZI</name>
<protein>
    <recommendedName>
        <fullName evidence="5">F-box domain-containing protein</fullName>
    </recommendedName>
</protein>
<reference evidence="3 4" key="1">
    <citation type="journal article" date="2018" name="Nat. Ecol. Evol.">
        <title>Pezizomycetes genomes reveal the molecular basis of ectomycorrhizal truffle lifestyle.</title>
        <authorList>
            <person name="Murat C."/>
            <person name="Payen T."/>
            <person name="Noel B."/>
            <person name="Kuo A."/>
            <person name="Morin E."/>
            <person name="Chen J."/>
            <person name="Kohler A."/>
            <person name="Krizsan K."/>
            <person name="Balestrini R."/>
            <person name="Da Silva C."/>
            <person name="Montanini B."/>
            <person name="Hainaut M."/>
            <person name="Levati E."/>
            <person name="Barry K.W."/>
            <person name="Belfiori B."/>
            <person name="Cichocki N."/>
            <person name="Clum A."/>
            <person name="Dockter R.B."/>
            <person name="Fauchery L."/>
            <person name="Guy J."/>
            <person name="Iotti M."/>
            <person name="Le Tacon F."/>
            <person name="Lindquist E.A."/>
            <person name="Lipzen A."/>
            <person name="Malagnac F."/>
            <person name="Mello A."/>
            <person name="Molinier V."/>
            <person name="Miyauchi S."/>
            <person name="Poulain J."/>
            <person name="Riccioni C."/>
            <person name="Rubini A."/>
            <person name="Sitrit Y."/>
            <person name="Splivallo R."/>
            <person name="Traeger S."/>
            <person name="Wang M."/>
            <person name="Zifcakova L."/>
            <person name="Wipf D."/>
            <person name="Zambonelli A."/>
            <person name="Paolocci F."/>
            <person name="Nowrousian M."/>
            <person name="Ottonello S."/>
            <person name="Baldrian P."/>
            <person name="Spatafora J.W."/>
            <person name="Henrissat B."/>
            <person name="Nagy L.G."/>
            <person name="Aury J.M."/>
            <person name="Wincker P."/>
            <person name="Grigoriev I.V."/>
            <person name="Bonfante P."/>
            <person name="Martin F.M."/>
        </authorList>
    </citation>
    <scope>NUCLEOTIDE SEQUENCE [LARGE SCALE GENOMIC DNA]</scope>
    <source>
        <strain evidence="3 4">ATCC MYA-4762</strain>
    </source>
</reference>
<dbReference type="EMBL" id="ML121531">
    <property type="protein sequence ID" value="RPB27398.1"/>
    <property type="molecule type" value="Genomic_DNA"/>
</dbReference>
<keyword evidence="4" id="KW-1185">Reference proteome</keyword>
<organism evidence="3 4">
    <name type="scientific">Terfezia boudieri ATCC MYA-4762</name>
    <dbReference type="NCBI Taxonomy" id="1051890"/>
    <lineage>
        <taxon>Eukaryota</taxon>
        <taxon>Fungi</taxon>
        <taxon>Dikarya</taxon>
        <taxon>Ascomycota</taxon>
        <taxon>Pezizomycotina</taxon>
        <taxon>Pezizomycetes</taxon>
        <taxon>Pezizales</taxon>
        <taxon>Pezizaceae</taxon>
        <taxon>Terfezia</taxon>
    </lineage>
</organism>
<sequence>MPMKALELQCDLILFLSLRSLSTQGSASELAQRLVKYDLAQYRGMEMEEVEEKTIRSSFRSLQITDRKEAVDADMKSSSEPLKESHRGIEHTERVTVGDDERDGSVTDTCSKPRGRIRAVDRMPPELWSEIFEHLGDWLIANALRIRTRLKRPWDWEHASELDVAILTGSLEVVKEVMYSCSYTTDEPMKFTESGADVMVRWGYVELLDFFFKNSYRNFLEVFQKDHTPPNEVAIRIEIPWLASRYGQTTVLDWWLANTSPDHPPAHFPPLPTPNSLPLPPLYRKYDEGALNQASWKGYIQVLQWWKDSGLQLRIGDVMDWATVGGHISVLEWWKHSGENTNIMHRDALCIASTRGKIEFLEWFRNSGLQLTYGNDILAIITKKNKPESLEWWAKSGLRIEYAISDIWEAIEDATTKGDEARDWWVARGIQFDGLDSEEWMRLRVL</sequence>
<evidence type="ECO:0000256" key="2">
    <source>
        <dbReference type="SAM" id="SignalP"/>
    </source>
</evidence>
<dbReference type="SUPFAM" id="SSF140860">
    <property type="entry name" value="Pseudo ankyrin repeat-like"/>
    <property type="match status" value="1"/>
</dbReference>
<dbReference type="STRING" id="1051890.A0A3N4M0C9"/>
<feature type="region of interest" description="Disordered" evidence="1">
    <location>
        <begin position="70"/>
        <end position="89"/>
    </location>
</feature>
<keyword evidence="2" id="KW-0732">Signal</keyword>
<feature type="signal peptide" evidence="2">
    <location>
        <begin position="1"/>
        <end position="27"/>
    </location>
</feature>
<evidence type="ECO:0000313" key="4">
    <source>
        <dbReference type="Proteomes" id="UP000267821"/>
    </source>
</evidence>
<gene>
    <name evidence="3" type="ORF">L211DRAFT_855747</name>
</gene>
<evidence type="ECO:0000313" key="3">
    <source>
        <dbReference type="EMBL" id="RPB27398.1"/>
    </source>
</evidence>
<dbReference type="Proteomes" id="UP000267821">
    <property type="component" value="Unassembled WGS sequence"/>
</dbReference>
<evidence type="ECO:0008006" key="5">
    <source>
        <dbReference type="Google" id="ProtNLM"/>
    </source>
</evidence>
<dbReference type="InterPro" id="IPR036770">
    <property type="entry name" value="Ankyrin_rpt-contain_sf"/>
</dbReference>
<accession>A0A3N4M0C9</accession>
<feature type="chain" id="PRO_5018028736" description="F-box domain-containing protein" evidence="2">
    <location>
        <begin position="28"/>
        <end position="446"/>
    </location>
</feature>
<dbReference type="AlphaFoldDB" id="A0A3N4M0C9"/>
<evidence type="ECO:0000256" key="1">
    <source>
        <dbReference type="SAM" id="MobiDB-lite"/>
    </source>
</evidence>
<proteinExistence type="predicted"/>